<dbReference type="SUPFAM" id="SSF88723">
    <property type="entry name" value="PIN domain-like"/>
    <property type="match status" value="1"/>
</dbReference>
<evidence type="ECO:0000256" key="7">
    <source>
        <dbReference type="ARBA" id="ARBA00022801"/>
    </source>
</evidence>
<evidence type="ECO:0008006" key="17">
    <source>
        <dbReference type="Google" id="ProtNLM"/>
    </source>
</evidence>
<dbReference type="InterPro" id="IPR036279">
    <property type="entry name" value="5-3_exonuclease_C_sf"/>
</dbReference>
<evidence type="ECO:0000259" key="14">
    <source>
        <dbReference type="SMART" id="SM00485"/>
    </source>
</evidence>
<evidence type="ECO:0000256" key="4">
    <source>
        <dbReference type="ARBA" id="ARBA00022723"/>
    </source>
</evidence>
<evidence type="ECO:0000313" key="15">
    <source>
        <dbReference type="EMBL" id="KFG27174.1"/>
    </source>
</evidence>
<keyword evidence="11" id="KW-0234">DNA repair</keyword>
<dbReference type="PRINTS" id="PR00853">
    <property type="entry name" value="XPGRADSUPER"/>
</dbReference>
<dbReference type="InterPro" id="IPR006085">
    <property type="entry name" value="XPG_DNA_repair_N"/>
</dbReference>
<dbReference type="GO" id="GO:0017108">
    <property type="term" value="F:5'-flap endonuclease activity"/>
    <property type="evidence" value="ECO:0007669"/>
    <property type="project" value="TreeGrafter"/>
</dbReference>
<keyword evidence="9" id="KW-0460">Magnesium</keyword>
<dbReference type="InterPro" id="IPR006084">
    <property type="entry name" value="XPG/Rad2"/>
</dbReference>
<keyword evidence="8" id="KW-0269">Exonuclease</keyword>
<evidence type="ECO:0000256" key="6">
    <source>
        <dbReference type="ARBA" id="ARBA00022763"/>
    </source>
</evidence>
<reference evidence="15 16" key="1">
    <citation type="journal article" date="2014" name="Genome Announc.">
        <title>Genome Sequence of the Microsporidian Species Nematocida sp1 Strain ERTm6 (ATCC PRA-372).</title>
        <authorList>
            <person name="Bakowski M.A."/>
            <person name="Priest M."/>
            <person name="Young S."/>
            <person name="Cuomo C.A."/>
            <person name="Troemel E.R."/>
        </authorList>
    </citation>
    <scope>NUCLEOTIDE SEQUENCE [LARGE SCALE GENOMIC DNA]</scope>
    <source>
        <strain evidence="15 16">ERTm6</strain>
    </source>
</reference>
<dbReference type="SUPFAM" id="SSF47807">
    <property type="entry name" value="5' to 3' exonuclease, C-terminal subdomain"/>
    <property type="match status" value="1"/>
</dbReference>
<evidence type="ECO:0000256" key="10">
    <source>
        <dbReference type="ARBA" id="ARBA00023125"/>
    </source>
</evidence>
<accession>A0A086J4V6</accession>
<keyword evidence="16" id="KW-1185">Reference proteome</keyword>
<dbReference type="SMART" id="SM00279">
    <property type="entry name" value="HhH2"/>
    <property type="match status" value="1"/>
</dbReference>
<dbReference type="GeneID" id="77675223"/>
<dbReference type="SMART" id="SM00484">
    <property type="entry name" value="XPGI"/>
    <property type="match status" value="1"/>
</dbReference>
<gene>
    <name evidence="15" type="ORF">NESG_00250</name>
</gene>
<dbReference type="GO" id="GO:0006281">
    <property type="term" value="P:DNA repair"/>
    <property type="evidence" value="ECO:0007669"/>
    <property type="project" value="UniProtKB-KW"/>
</dbReference>
<keyword evidence="12" id="KW-0539">Nucleus</keyword>
<evidence type="ECO:0000313" key="16">
    <source>
        <dbReference type="Proteomes" id="UP000054524"/>
    </source>
</evidence>
<dbReference type="InterPro" id="IPR029060">
    <property type="entry name" value="PIN-like_dom_sf"/>
</dbReference>
<name>A0A086J4V6_NEMA1</name>
<dbReference type="InterPro" id="IPR044752">
    <property type="entry name" value="PIN-like_EXO1"/>
</dbReference>
<proteinExistence type="predicted"/>
<sequence length="322" mass="36035">MGITGLLPMLKNHIDYVEVSDLKGLKIGVDGYSWLYKAITVHASDIYLRPKDPEVINKYVSFCIRKCQALIAHGVELFFVFDGEEHPMKKSTNQKRRDRKAQMQSKVEHLIARGNIRDARPLMSRCMKVDADMVSNLAAALKKINVPHMIAPYEADPQLVYLEKKGRIDCITTEDSDLIVYGAKKILFKLNEAHGGELYNREKILASCSLPIKCLLTQLKEIVSLSGCDYTDGISKVGLITAHKLIMMHKTVEGCIQYLAQKQNSVTDHIDVCSKVICTFNMHVVKDPVTGRRVHLADSTEKAAADISSFDDVSFLGLLEPV</sequence>
<dbReference type="Pfam" id="PF00867">
    <property type="entry name" value="XPG_I"/>
    <property type="match status" value="1"/>
</dbReference>
<dbReference type="GO" id="GO:0046872">
    <property type="term" value="F:metal ion binding"/>
    <property type="evidence" value="ECO:0007669"/>
    <property type="project" value="UniProtKB-KW"/>
</dbReference>
<keyword evidence="6" id="KW-0227">DNA damage</keyword>
<feature type="domain" description="XPG-I" evidence="13">
    <location>
        <begin position="142"/>
        <end position="210"/>
    </location>
</feature>
<dbReference type="GO" id="GO:0004527">
    <property type="term" value="F:exonuclease activity"/>
    <property type="evidence" value="ECO:0007669"/>
    <property type="project" value="UniProtKB-KW"/>
</dbReference>
<dbReference type="Gene3D" id="1.10.150.20">
    <property type="entry name" value="5' to 3' exonuclease, C-terminal subdomain"/>
    <property type="match status" value="1"/>
</dbReference>
<evidence type="ECO:0000256" key="8">
    <source>
        <dbReference type="ARBA" id="ARBA00022839"/>
    </source>
</evidence>
<evidence type="ECO:0000256" key="12">
    <source>
        <dbReference type="ARBA" id="ARBA00023242"/>
    </source>
</evidence>
<protein>
    <recommendedName>
        <fullName evidence="17">Exonuclease 1</fullName>
    </recommendedName>
</protein>
<dbReference type="RefSeq" id="XP_052905729.1">
    <property type="nucleotide sequence ID" value="XM_053047904.1"/>
</dbReference>
<comment type="caution">
    <text evidence="15">The sequence shown here is derived from an EMBL/GenBank/DDBJ whole genome shotgun (WGS) entry which is preliminary data.</text>
</comment>
<evidence type="ECO:0000259" key="13">
    <source>
        <dbReference type="SMART" id="SM00484"/>
    </source>
</evidence>
<comment type="subcellular location">
    <subcellularLocation>
        <location evidence="2">Nucleus</location>
    </subcellularLocation>
</comment>
<evidence type="ECO:0000256" key="5">
    <source>
        <dbReference type="ARBA" id="ARBA00022759"/>
    </source>
</evidence>
<dbReference type="PANTHER" id="PTHR11081:SF9">
    <property type="entry name" value="FLAP ENDONUCLEASE 1"/>
    <property type="match status" value="1"/>
</dbReference>
<comment type="cofactor">
    <cofactor evidence="1">
        <name>Mg(2+)</name>
        <dbReference type="ChEBI" id="CHEBI:18420"/>
    </cofactor>
</comment>
<dbReference type="EMBL" id="AKIJ01000001">
    <property type="protein sequence ID" value="KFG27174.1"/>
    <property type="molecule type" value="Genomic_DNA"/>
</dbReference>
<evidence type="ECO:0000256" key="3">
    <source>
        <dbReference type="ARBA" id="ARBA00022722"/>
    </source>
</evidence>
<dbReference type="CDD" id="cd09857">
    <property type="entry name" value="PIN_EXO1"/>
    <property type="match status" value="1"/>
</dbReference>
<dbReference type="Gene3D" id="3.40.50.1010">
    <property type="entry name" value="5'-nuclease"/>
    <property type="match status" value="1"/>
</dbReference>
<dbReference type="GO" id="GO:0005634">
    <property type="term" value="C:nucleus"/>
    <property type="evidence" value="ECO:0007669"/>
    <property type="project" value="UniProtKB-SubCell"/>
</dbReference>
<dbReference type="InterPro" id="IPR008918">
    <property type="entry name" value="HhH2"/>
</dbReference>
<keyword evidence="4" id="KW-0479">Metal-binding</keyword>
<evidence type="ECO:0000256" key="11">
    <source>
        <dbReference type="ARBA" id="ARBA00023204"/>
    </source>
</evidence>
<dbReference type="Proteomes" id="UP000054524">
    <property type="component" value="Unassembled WGS sequence"/>
</dbReference>
<dbReference type="PANTHER" id="PTHR11081">
    <property type="entry name" value="FLAP ENDONUCLEASE FAMILY MEMBER"/>
    <property type="match status" value="1"/>
</dbReference>
<dbReference type="AlphaFoldDB" id="A0A086J4V6"/>
<evidence type="ECO:0000256" key="2">
    <source>
        <dbReference type="ARBA" id="ARBA00004123"/>
    </source>
</evidence>
<keyword evidence="3" id="KW-0540">Nuclease</keyword>
<feature type="domain" description="XPG N-terminal" evidence="14">
    <location>
        <begin position="1"/>
        <end position="103"/>
    </location>
</feature>
<dbReference type="OrthoDB" id="26491at2759"/>
<organism evidence="15 16">
    <name type="scientific">Nematocida ausubeli (strain ATCC PRA-371 / ERTm2)</name>
    <name type="common">Nematode killer fungus</name>
    <dbReference type="NCBI Taxonomy" id="1913371"/>
    <lineage>
        <taxon>Eukaryota</taxon>
        <taxon>Fungi</taxon>
        <taxon>Fungi incertae sedis</taxon>
        <taxon>Microsporidia</taxon>
        <taxon>Nematocida</taxon>
    </lineage>
</organism>
<dbReference type="GO" id="GO:0003677">
    <property type="term" value="F:DNA binding"/>
    <property type="evidence" value="ECO:0007669"/>
    <property type="project" value="UniProtKB-KW"/>
</dbReference>
<keyword evidence="7" id="KW-0378">Hydrolase</keyword>
<dbReference type="InterPro" id="IPR006086">
    <property type="entry name" value="XPG-I_dom"/>
</dbReference>
<evidence type="ECO:0000256" key="9">
    <source>
        <dbReference type="ARBA" id="ARBA00022842"/>
    </source>
</evidence>
<keyword evidence="5" id="KW-0255">Endonuclease</keyword>
<dbReference type="SMART" id="SM00485">
    <property type="entry name" value="XPGN"/>
    <property type="match status" value="1"/>
</dbReference>
<dbReference type="Pfam" id="PF00752">
    <property type="entry name" value="XPG_N"/>
    <property type="match status" value="1"/>
</dbReference>
<dbReference type="HOGENOM" id="CLU_008978_3_0_1"/>
<evidence type="ECO:0000256" key="1">
    <source>
        <dbReference type="ARBA" id="ARBA00001946"/>
    </source>
</evidence>
<keyword evidence="10" id="KW-0238">DNA-binding</keyword>
<dbReference type="FunFam" id="3.40.50.1010:FF:000111">
    <property type="entry name" value="Exonuclease 1"/>
    <property type="match status" value="1"/>
</dbReference>